<comment type="caution">
    <text evidence="2">The sequence shown here is derived from an EMBL/GenBank/DDBJ whole genome shotgun (WGS) entry which is preliminary data.</text>
</comment>
<proteinExistence type="predicted"/>
<organism evidence="2 3">
    <name type="scientific">Paenibacillus macerans</name>
    <name type="common">Bacillus macerans</name>
    <dbReference type="NCBI Taxonomy" id="44252"/>
    <lineage>
        <taxon>Bacteria</taxon>
        <taxon>Bacillati</taxon>
        <taxon>Bacillota</taxon>
        <taxon>Bacilli</taxon>
        <taxon>Bacillales</taxon>
        <taxon>Paenibacillaceae</taxon>
        <taxon>Paenibacillus</taxon>
    </lineage>
</organism>
<accession>A0A6N8EYK7</accession>
<dbReference type="Proteomes" id="UP000442469">
    <property type="component" value="Unassembled WGS sequence"/>
</dbReference>
<name>A0A6N8EYK7_PAEMA</name>
<dbReference type="EMBL" id="WNZZ01000011">
    <property type="protein sequence ID" value="MUG23883.1"/>
    <property type="molecule type" value="Genomic_DNA"/>
</dbReference>
<sequence>MLDDEQLQEQRTAGYSSDEPSGAGSEQVATSSMTVGYLDDQPPAIRIAALYVLIIRT</sequence>
<dbReference type="RefSeq" id="WP_155620371.1">
    <property type="nucleotide sequence ID" value="NZ_BGML01000006.1"/>
</dbReference>
<evidence type="ECO:0000313" key="2">
    <source>
        <dbReference type="EMBL" id="MUG23883.1"/>
    </source>
</evidence>
<feature type="compositionally biased region" description="Polar residues" evidence="1">
    <location>
        <begin position="9"/>
        <end position="19"/>
    </location>
</feature>
<gene>
    <name evidence="2" type="ORF">GNQ08_15945</name>
</gene>
<protein>
    <submittedName>
        <fullName evidence="2">Uncharacterized protein</fullName>
    </submittedName>
</protein>
<evidence type="ECO:0000313" key="3">
    <source>
        <dbReference type="Proteomes" id="UP000442469"/>
    </source>
</evidence>
<dbReference type="AlphaFoldDB" id="A0A6N8EYK7"/>
<feature type="region of interest" description="Disordered" evidence="1">
    <location>
        <begin position="1"/>
        <end position="29"/>
    </location>
</feature>
<reference evidence="2 3" key="1">
    <citation type="submission" date="2019-11" db="EMBL/GenBank/DDBJ databases">
        <title>Draft genome sequences of five Paenibacillus species of dairy origin.</title>
        <authorList>
            <person name="Olajide A.M."/>
            <person name="Chen S."/>
            <person name="Lapointe G."/>
        </authorList>
    </citation>
    <scope>NUCLEOTIDE SEQUENCE [LARGE SCALE GENOMIC DNA]</scope>
    <source>
        <strain evidence="2 3">3CT49</strain>
    </source>
</reference>
<evidence type="ECO:0000256" key="1">
    <source>
        <dbReference type="SAM" id="MobiDB-lite"/>
    </source>
</evidence>